<dbReference type="EMBL" id="JBHSGN010000068">
    <property type="protein sequence ID" value="MFC4674181.1"/>
    <property type="molecule type" value="Genomic_DNA"/>
</dbReference>
<keyword evidence="3" id="KW-1133">Transmembrane helix</keyword>
<comment type="caution">
    <text evidence="7">The sequence shown here is derived from an EMBL/GenBank/DDBJ whole genome shotgun (WGS) entry which is preliminary data.</text>
</comment>
<evidence type="ECO:0000256" key="3">
    <source>
        <dbReference type="ARBA" id="ARBA00022989"/>
    </source>
</evidence>
<feature type="compositionally biased region" description="Polar residues" evidence="5">
    <location>
        <begin position="1460"/>
        <end position="1469"/>
    </location>
</feature>
<evidence type="ECO:0000259" key="6">
    <source>
        <dbReference type="Pfam" id="PF04357"/>
    </source>
</evidence>
<comment type="subcellular location">
    <subcellularLocation>
        <location evidence="1">Membrane</location>
        <topology evidence="1">Single-pass membrane protein</topology>
    </subcellularLocation>
</comment>
<dbReference type="RefSeq" id="WP_379996217.1">
    <property type="nucleotide sequence ID" value="NZ_JBHSGN010000068.1"/>
</dbReference>
<keyword evidence="2" id="KW-0812">Transmembrane</keyword>
<feature type="domain" description="Translocation and assembly module TamB C-terminal" evidence="6">
    <location>
        <begin position="1000"/>
        <end position="1433"/>
    </location>
</feature>
<evidence type="ECO:0000256" key="2">
    <source>
        <dbReference type="ARBA" id="ARBA00022692"/>
    </source>
</evidence>
<dbReference type="InterPro" id="IPR007452">
    <property type="entry name" value="TamB_C"/>
</dbReference>
<proteinExistence type="predicted"/>
<dbReference type="Pfam" id="PF04357">
    <property type="entry name" value="TamB"/>
    <property type="match status" value="1"/>
</dbReference>
<protein>
    <submittedName>
        <fullName evidence="7">Translocation/assembly module TamB domain-containing protein</fullName>
    </submittedName>
</protein>
<evidence type="ECO:0000313" key="7">
    <source>
        <dbReference type="EMBL" id="MFC4674181.1"/>
    </source>
</evidence>
<evidence type="ECO:0000256" key="1">
    <source>
        <dbReference type="ARBA" id="ARBA00004167"/>
    </source>
</evidence>
<dbReference type="PANTHER" id="PTHR30441">
    <property type="entry name" value="DUF748 DOMAIN-CONTAINING PROTEIN"/>
    <property type="match status" value="1"/>
</dbReference>
<dbReference type="InterPro" id="IPR052894">
    <property type="entry name" value="AsmA-related"/>
</dbReference>
<name>A0ABV9KWY9_9BACT</name>
<gene>
    <name evidence="7" type="ORF">ACFO6W_10770</name>
</gene>
<organism evidence="7 8">
    <name type="scientific">Dysgonomonas termitidis</name>
    <dbReference type="NCBI Taxonomy" id="1516126"/>
    <lineage>
        <taxon>Bacteria</taxon>
        <taxon>Pseudomonadati</taxon>
        <taxon>Bacteroidota</taxon>
        <taxon>Bacteroidia</taxon>
        <taxon>Bacteroidales</taxon>
        <taxon>Dysgonomonadaceae</taxon>
        <taxon>Dysgonomonas</taxon>
    </lineage>
</organism>
<accession>A0ABV9KWY9</accession>
<dbReference type="PANTHER" id="PTHR30441:SF8">
    <property type="entry name" value="DUF748 DOMAIN-CONTAINING PROTEIN"/>
    <property type="match status" value="1"/>
</dbReference>
<keyword evidence="8" id="KW-1185">Reference proteome</keyword>
<evidence type="ECO:0000256" key="5">
    <source>
        <dbReference type="SAM" id="MobiDB-lite"/>
    </source>
</evidence>
<keyword evidence="4" id="KW-0472">Membrane</keyword>
<reference evidence="8" key="1">
    <citation type="journal article" date="2019" name="Int. J. Syst. Evol. Microbiol.">
        <title>The Global Catalogue of Microorganisms (GCM) 10K type strain sequencing project: providing services to taxonomists for standard genome sequencing and annotation.</title>
        <authorList>
            <consortium name="The Broad Institute Genomics Platform"/>
            <consortium name="The Broad Institute Genome Sequencing Center for Infectious Disease"/>
            <person name="Wu L."/>
            <person name="Ma J."/>
        </authorList>
    </citation>
    <scope>NUCLEOTIDE SEQUENCE [LARGE SCALE GENOMIC DNA]</scope>
    <source>
        <strain evidence="8">CCUG 66188</strain>
    </source>
</reference>
<evidence type="ECO:0000256" key="4">
    <source>
        <dbReference type="ARBA" id="ARBA00023136"/>
    </source>
</evidence>
<dbReference type="Proteomes" id="UP001596023">
    <property type="component" value="Unassembled WGS sequence"/>
</dbReference>
<evidence type="ECO:0000313" key="8">
    <source>
        <dbReference type="Proteomes" id="UP001596023"/>
    </source>
</evidence>
<feature type="region of interest" description="Disordered" evidence="5">
    <location>
        <begin position="1453"/>
        <end position="1477"/>
    </location>
</feature>
<sequence>MNTSAVQEYAKDLIVKELKAKLGTELGIGRLHFQPFNTIAIDSLYLYDQSNERVLMADKVSAGVDILALINGKIVITSAWLTDFEVHLSKDSTDAPLNIQYVIDAFKSKNDKPKAKLDIKLNAINLSNGRFSYDVKDRPFKEGQFDANHIQVSAMDAKFTVKSVQEDSLNIQVKKISLKEKSGLEISNLVFRVISQGKKISVRGFELNLPSSYLVLDRCEVDLTPTGDTTKILDYAVLDCRVAPSYIAPKDIAAFAPILQNFKDLVNIRAHISGSLNNLTLSELSVNYGEKMHLIANAEVKDIRDSEKTYLLGNVDELTIGINEVESILNNFSKNKTQLPPQLKKLGTLSFIGDISGYLKQLTAFGSLDTDLGIVKTDMLFGLNPRKGISSFVQGKVYTSDFELGKLLDNKDLNKISLNLAVDLEKPVYGKIRGTADGDIHNFDFKGYTYKEISLDAAYDGLRVDGRLNVNDENGILNVNGLFDLTDKENPELNFKAKVKNVQLANLHLAEKMQHSYLSFVIDADFIGRHIDNAEGYVRIDSIDFIREDKLFQMDSLVARVAGFPDNRRLSIRSDLLKGDINGVYSMSSMINSVKQTLGMYLPALIQPDNKKRPEEKPNILNFELQINNSESLSSILNLPVTVLSTSKIIGSYNNINDRFNLEIFAPSVKVAGMNIQSGYVAIRNPHDTIDAKINALVAGKKNTINDVAINSKIKDNLINTNISLINTGAQKARGNFSISTLLTKNEAEPFRVDINTLPGELLLNNAGWKMDQSHITIQDGLVSVDNFRIYNEDGSQEVKVNGKYTQKDSNDILKAELKNINLEYVFQTLAIDALQFGGAATGSLFVSSIEKKPYANTRLEVTDFKFNGTELGKLNIFSELDDETNQVMLDGQIVSKENKQTKVDGMLDPVNQRLSLNFDADSINIGFLNKYAETIFDNITGRGTGKVHLYGDFSNVTVEGKAFINDGSMGIRFLNTRYSFSDTIYLKKDLIYFNDLILTDQFNNRAHASGKVAHDFFSKFMYLVELKADNFLVYNASHSVNPLFYGKVFGSGNGTIGGDESAVDVNIRMRTEANTLVRMNFMEDVVNEYSFITYKNKQEEDTVKQVKSSMLAPRNDGGMDINMNFYVDVTPDATLELLMDPVGGDILRGTGSGAMRFEWNLKSSPRLYGTYNINRGSYNFTFQRLMERRFDIQDGSNVQFRGDPFDATLSVDAIYKVNASLNDLDDDLASKVGQTTIPVNCVLSLTGPLKHPNVDLDIALPSTDAEVERQVKNLLNTQDEINKQVAYLLILSKFKAPGYATPGAQTSDFAAVASATLSNQLTKIVSNIDDRWQLGTNIRYSDAELMYTEAELLLSSQLLNDRLLINGNFGYRNDINLKNEAMITDIDIEYLINNAGTWRIKAYNHYNEKYYILGQERSTQTQGVGIIYKKDFDGLRDLFNYPWIRHKKDTVPPPPVVPDSTQKGSTLSPFIRMKKK</sequence>